<evidence type="ECO:0000313" key="2">
    <source>
        <dbReference type="Proteomes" id="UP000233551"/>
    </source>
</evidence>
<comment type="caution">
    <text evidence="1">The sequence shown here is derived from an EMBL/GenBank/DDBJ whole genome shotgun (WGS) entry which is preliminary data.</text>
</comment>
<reference evidence="1 2" key="1">
    <citation type="submission" date="2017-11" db="EMBL/GenBank/DDBJ databases">
        <title>De-novo sequencing of pomegranate (Punica granatum L.) genome.</title>
        <authorList>
            <person name="Akparov Z."/>
            <person name="Amiraslanov A."/>
            <person name="Hajiyeva S."/>
            <person name="Abbasov M."/>
            <person name="Kaur K."/>
            <person name="Hamwieh A."/>
            <person name="Solovyev V."/>
            <person name="Salamov A."/>
            <person name="Braich B."/>
            <person name="Kosarev P."/>
            <person name="Mahmoud A."/>
            <person name="Hajiyev E."/>
            <person name="Babayeva S."/>
            <person name="Izzatullayeva V."/>
            <person name="Mammadov A."/>
            <person name="Mammadov A."/>
            <person name="Sharifova S."/>
            <person name="Ojaghi J."/>
            <person name="Eynullazada K."/>
            <person name="Bayramov B."/>
            <person name="Abdulazimova A."/>
            <person name="Shahmuradov I."/>
        </authorList>
    </citation>
    <scope>NUCLEOTIDE SEQUENCE [LARGE SCALE GENOMIC DNA]</scope>
    <source>
        <strain evidence="2">cv. AG2017</strain>
        <tissue evidence="1">Leaf</tissue>
    </source>
</reference>
<dbReference type="EMBL" id="PGOL01029040">
    <property type="protein sequence ID" value="PKI26411.1"/>
    <property type="molecule type" value="Genomic_DNA"/>
</dbReference>
<name>A0A2I0HG86_PUNGR</name>
<evidence type="ECO:0000313" key="1">
    <source>
        <dbReference type="EMBL" id="PKI26411.1"/>
    </source>
</evidence>
<proteinExistence type="predicted"/>
<keyword evidence="2" id="KW-1185">Reference proteome</keyword>
<feature type="non-terminal residue" evidence="1">
    <location>
        <position position="56"/>
    </location>
</feature>
<gene>
    <name evidence="1" type="ORF">CRG98_048900</name>
</gene>
<organism evidence="1 2">
    <name type="scientific">Punica granatum</name>
    <name type="common">Pomegranate</name>
    <dbReference type="NCBI Taxonomy" id="22663"/>
    <lineage>
        <taxon>Eukaryota</taxon>
        <taxon>Viridiplantae</taxon>
        <taxon>Streptophyta</taxon>
        <taxon>Embryophyta</taxon>
        <taxon>Tracheophyta</taxon>
        <taxon>Spermatophyta</taxon>
        <taxon>Magnoliopsida</taxon>
        <taxon>eudicotyledons</taxon>
        <taxon>Gunneridae</taxon>
        <taxon>Pentapetalae</taxon>
        <taxon>rosids</taxon>
        <taxon>malvids</taxon>
        <taxon>Myrtales</taxon>
        <taxon>Lythraceae</taxon>
        <taxon>Punica</taxon>
    </lineage>
</organism>
<sequence>MARGAKAKSPLVLVHFNFNGAIDSLSSRPKAGAGNVMVAQKDPPYHAVGAGRPDLS</sequence>
<accession>A0A2I0HG86</accession>
<dbReference type="Proteomes" id="UP000233551">
    <property type="component" value="Unassembled WGS sequence"/>
</dbReference>
<protein>
    <submittedName>
        <fullName evidence="1">Uncharacterized protein</fullName>
    </submittedName>
</protein>
<dbReference type="AlphaFoldDB" id="A0A2I0HG86"/>